<dbReference type="Pfam" id="PF00254">
    <property type="entry name" value="FKBP_C"/>
    <property type="match status" value="1"/>
</dbReference>
<dbReference type="Pfam" id="PF13499">
    <property type="entry name" value="EF-hand_7"/>
    <property type="match status" value="1"/>
</dbReference>
<evidence type="ECO:0000256" key="10">
    <source>
        <dbReference type="PROSITE-ProRule" id="PRU00277"/>
    </source>
</evidence>
<evidence type="ECO:0000256" key="5">
    <source>
        <dbReference type="ARBA" id="ARBA00022824"/>
    </source>
</evidence>
<evidence type="ECO:0000256" key="6">
    <source>
        <dbReference type="ARBA" id="ARBA00022837"/>
    </source>
</evidence>
<evidence type="ECO:0000313" key="15">
    <source>
        <dbReference type="EMBL" id="CAD8311586.1"/>
    </source>
</evidence>
<gene>
    <name evidence="15" type="ORF">TDUB1175_LOCUS10375</name>
</gene>
<name>A0A7R9W218_9STRA</name>
<comment type="catalytic activity">
    <reaction evidence="1 10">
        <text>[protein]-peptidylproline (omega=180) = [protein]-peptidylproline (omega=0)</text>
        <dbReference type="Rhea" id="RHEA:16237"/>
        <dbReference type="Rhea" id="RHEA-COMP:10747"/>
        <dbReference type="Rhea" id="RHEA-COMP:10748"/>
        <dbReference type="ChEBI" id="CHEBI:83833"/>
        <dbReference type="ChEBI" id="CHEBI:83834"/>
        <dbReference type="EC" id="5.2.1.8"/>
    </reaction>
</comment>
<keyword evidence="7 10" id="KW-0697">Rotamase</keyword>
<reference evidence="15" key="1">
    <citation type="submission" date="2021-01" db="EMBL/GenBank/DDBJ databases">
        <authorList>
            <person name="Corre E."/>
            <person name="Pelletier E."/>
            <person name="Niang G."/>
            <person name="Scheremetjew M."/>
            <person name="Finn R."/>
            <person name="Kale V."/>
            <person name="Holt S."/>
            <person name="Cochrane G."/>
            <person name="Meng A."/>
            <person name="Brown T."/>
            <person name="Cohen L."/>
        </authorList>
    </citation>
    <scope>NUCLEOTIDE SEQUENCE</scope>
    <source>
        <strain evidence="15">CCMP147</strain>
    </source>
</reference>
<keyword evidence="4" id="KW-0677">Repeat</keyword>
<dbReference type="AlphaFoldDB" id="A0A7R9W218"/>
<dbReference type="PROSITE" id="PS00018">
    <property type="entry name" value="EF_HAND_1"/>
    <property type="match status" value="2"/>
</dbReference>
<feature type="chain" id="PRO_5031509850" description="peptidylprolyl isomerase" evidence="12">
    <location>
        <begin position="19"/>
        <end position="209"/>
    </location>
</feature>
<dbReference type="SUPFAM" id="SSF54534">
    <property type="entry name" value="FKBP-like"/>
    <property type="match status" value="1"/>
</dbReference>
<dbReference type="EC" id="5.2.1.8" evidence="2 10"/>
<dbReference type="PROSITE" id="PS50222">
    <property type="entry name" value="EF_HAND_2"/>
    <property type="match status" value="1"/>
</dbReference>
<dbReference type="Gene3D" id="1.10.238.10">
    <property type="entry name" value="EF-hand"/>
    <property type="match status" value="1"/>
</dbReference>
<dbReference type="GO" id="GO:0005783">
    <property type="term" value="C:endoplasmic reticulum"/>
    <property type="evidence" value="ECO:0007669"/>
    <property type="project" value="UniProtKB-ARBA"/>
</dbReference>
<organism evidence="15">
    <name type="scientific">Pseudictyota dubia</name>
    <dbReference type="NCBI Taxonomy" id="2749911"/>
    <lineage>
        <taxon>Eukaryota</taxon>
        <taxon>Sar</taxon>
        <taxon>Stramenopiles</taxon>
        <taxon>Ochrophyta</taxon>
        <taxon>Bacillariophyta</taxon>
        <taxon>Mediophyceae</taxon>
        <taxon>Biddulphiophycidae</taxon>
        <taxon>Eupodiscales</taxon>
        <taxon>Odontellaceae</taxon>
        <taxon>Pseudictyota</taxon>
    </lineage>
</organism>
<keyword evidence="5" id="KW-0256">Endoplasmic reticulum</keyword>
<dbReference type="InterPro" id="IPR018247">
    <property type="entry name" value="EF_Hand_1_Ca_BS"/>
</dbReference>
<dbReference type="InterPro" id="IPR001179">
    <property type="entry name" value="PPIase_FKBP_dom"/>
</dbReference>
<dbReference type="FunFam" id="3.10.50.40:FF:000006">
    <property type="entry name" value="Peptidyl-prolyl cis-trans isomerase"/>
    <property type="match status" value="1"/>
</dbReference>
<dbReference type="InterPro" id="IPR046357">
    <property type="entry name" value="PPIase_dom_sf"/>
</dbReference>
<protein>
    <recommendedName>
        <fullName evidence="2 10">peptidylprolyl isomerase</fullName>
        <ecNumber evidence="2 10">5.2.1.8</ecNumber>
    </recommendedName>
</protein>
<dbReference type="GO" id="GO:0003755">
    <property type="term" value="F:peptidyl-prolyl cis-trans isomerase activity"/>
    <property type="evidence" value="ECO:0007669"/>
    <property type="project" value="UniProtKB-KW"/>
</dbReference>
<evidence type="ECO:0000256" key="7">
    <source>
        <dbReference type="ARBA" id="ARBA00023110"/>
    </source>
</evidence>
<proteinExistence type="predicted"/>
<feature type="region of interest" description="Disordered" evidence="11">
    <location>
        <begin position="172"/>
        <end position="209"/>
    </location>
</feature>
<feature type="domain" description="PPIase FKBP-type" evidence="13">
    <location>
        <begin position="42"/>
        <end position="137"/>
    </location>
</feature>
<dbReference type="GO" id="GO:0005509">
    <property type="term" value="F:calcium ion binding"/>
    <property type="evidence" value="ECO:0007669"/>
    <property type="project" value="InterPro"/>
</dbReference>
<evidence type="ECO:0000256" key="1">
    <source>
        <dbReference type="ARBA" id="ARBA00000971"/>
    </source>
</evidence>
<evidence type="ECO:0000256" key="11">
    <source>
        <dbReference type="SAM" id="MobiDB-lite"/>
    </source>
</evidence>
<evidence type="ECO:0000256" key="9">
    <source>
        <dbReference type="ARBA" id="ARBA00023235"/>
    </source>
</evidence>
<dbReference type="InterPro" id="IPR002048">
    <property type="entry name" value="EF_hand_dom"/>
</dbReference>
<evidence type="ECO:0000256" key="2">
    <source>
        <dbReference type="ARBA" id="ARBA00013194"/>
    </source>
</evidence>
<keyword evidence="9 10" id="KW-0413">Isomerase</keyword>
<sequence>MRRHAALLLALASSAANAATELTVDVYEGPKECDDAEKVSDGRFLKMHYTGTIDESSETGEKKKQFDSSRTRGQTFDFQIGQGRVIKGWDQGLLGLCKGAKANLVIPPDMGYGASGAGGDIPGGATLHFDVEVVDITDDAPPEPPMPNVFKEIDADEDGKLTKEEVAGWFKEKQGRDMPDELWGNEDKDEDGFITWDEFSGPKGTRDEL</sequence>
<feature type="signal peptide" evidence="12">
    <location>
        <begin position="1"/>
        <end position="18"/>
    </location>
</feature>
<accession>A0A7R9W218</accession>
<evidence type="ECO:0000256" key="3">
    <source>
        <dbReference type="ARBA" id="ARBA00022729"/>
    </source>
</evidence>
<dbReference type="Gene3D" id="3.10.50.40">
    <property type="match status" value="1"/>
</dbReference>
<evidence type="ECO:0000259" key="14">
    <source>
        <dbReference type="PROSITE" id="PS50222"/>
    </source>
</evidence>
<keyword evidence="3 12" id="KW-0732">Signal</keyword>
<dbReference type="PANTHER" id="PTHR46222:SF3">
    <property type="entry name" value="PEPTIDYLPROLYL ISOMERASE"/>
    <property type="match status" value="1"/>
</dbReference>
<evidence type="ECO:0000259" key="13">
    <source>
        <dbReference type="PROSITE" id="PS50059"/>
    </source>
</evidence>
<dbReference type="SUPFAM" id="SSF47473">
    <property type="entry name" value="EF-hand"/>
    <property type="match status" value="1"/>
</dbReference>
<feature type="domain" description="EF-hand" evidence="14">
    <location>
        <begin position="141"/>
        <end position="176"/>
    </location>
</feature>
<evidence type="ECO:0000256" key="12">
    <source>
        <dbReference type="SAM" id="SignalP"/>
    </source>
</evidence>
<dbReference type="PANTHER" id="PTHR46222">
    <property type="entry name" value="PEPTIDYL-PROLYL CIS-TRANS ISOMERASE FKBP7/14"/>
    <property type="match status" value="1"/>
</dbReference>
<dbReference type="InterPro" id="IPR052273">
    <property type="entry name" value="PPIase_FKBP"/>
</dbReference>
<dbReference type="EMBL" id="HBED01020740">
    <property type="protein sequence ID" value="CAD8311586.1"/>
    <property type="molecule type" value="Transcribed_RNA"/>
</dbReference>
<evidence type="ECO:0000256" key="8">
    <source>
        <dbReference type="ARBA" id="ARBA00023180"/>
    </source>
</evidence>
<keyword evidence="6" id="KW-0106">Calcium</keyword>
<dbReference type="InterPro" id="IPR011992">
    <property type="entry name" value="EF-hand-dom_pair"/>
</dbReference>
<keyword evidence="8" id="KW-0325">Glycoprotein</keyword>
<feature type="compositionally biased region" description="Acidic residues" evidence="11">
    <location>
        <begin position="183"/>
        <end position="192"/>
    </location>
</feature>
<dbReference type="PROSITE" id="PS50059">
    <property type="entry name" value="FKBP_PPIASE"/>
    <property type="match status" value="1"/>
</dbReference>
<evidence type="ECO:0000256" key="4">
    <source>
        <dbReference type="ARBA" id="ARBA00022737"/>
    </source>
</evidence>